<dbReference type="InParanoid" id="A0A5C3P0G1"/>
<name>A0A5C3P0G1_9APHY</name>
<evidence type="ECO:0000313" key="2">
    <source>
        <dbReference type="EMBL" id="TFK82307.1"/>
    </source>
</evidence>
<dbReference type="AlphaFoldDB" id="A0A5C3P0G1"/>
<protein>
    <submittedName>
        <fullName evidence="2">Uncharacterized protein</fullName>
    </submittedName>
</protein>
<reference evidence="2 3" key="1">
    <citation type="journal article" date="2019" name="Nat. Ecol. Evol.">
        <title>Megaphylogeny resolves global patterns of mushroom evolution.</title>
        <authorList>
            <person name="Varga T."/>
            <person name="Krizsan K."/>
            <person name="Foldi C."/>
            <person name="Dima B."/>
            <person name="Sanchez-Garcia M."/>
            <person name="Sanchez-Ramirez S."/>
            <person name="Szollosi G.J."/>
            <person name="Szarkandi J.G."/>
            <person name="Papp V."/>
            <person name="Albert L."/>
            <person name="Andreopoulos W."/>
            <person name="Angelini C."/>
            <person name="Antonin V."/>
            <person name="Barry K.W."/>
            <person name="Bougher N.L."/>
            <person name="Buchanan P."/>
            <person name="Buyck B."/>
            <person name="Bense V."/>
            <person name="Catcheside P."/>
            <person name="Chovatia M."/>
            <person name="Cooper J."/>
            <person name="Damon W."/>
            <person name="Desjardin D."/>
            <person name="Finy P."/>
            <person name="Geml J."/>
            <person name="Haridas S."/>
            <person name="Hughes K."/>
            <person name="Justo A."/>
            <person name="Karasinski D."/>
            <person name="Kautmanova I."/>
            <person name="Kiss B."/>
            <person name="Kocsube S."/>
            <person name="Kotiranta H."/>
            <person name="LaButti K.M."/>
            <person name="Lechner B.E."/>
            <person name="Liimatainen K."/>
            <person name="Lipzen A."/>
            <person name="Lukacs Z."/>
            <person name="Mihaltcheva S."/>
            <person name="Morgado L.N."/>
            <person name="Niskanen T."/>
            <person name="Noordeloos M.E."/>
            <person name="Ohm R.A."/>
            <person name="Ortiz-Santana B."/>
            <person name="Ovrebo C."/>
            <person name="Racz N."/>
            <person name="Riley R."/>
            <person name="Savchenko A."/>
            <person name="Shiryaev A."/>
            <person name="Soop K."/>
            <person name="Spirin V."/>
            <person name="Szebenyi C."/>
            <person name="Tomsovsky M."/>
            <person name="Tulloss R.E."/>
            <person name="Uehling J."/>
            <person name="Grigoriev I.V."/>
            <person name="Vagvolgyi C."/>
            <person name="Papp T."/>
            <person name="Martin F.M."/>
            <person name="Miettinen O."/>
            <person name="Hibbett D.S."/>
            <person name="Nagy L.G."/>
        </authorList>
    </citation>
    <scope>NUCLEOTIDE SEQUENCE [LARGE SCALE GENOMIC DNA]</scope>
    <source>
        <strain evidence="2 3">HHB13444</strain>
    </source>
</reference>
<feature type="region of interest" description="Disordered" evidence="1">
    <location>
        <begin position="21"/>
        <end position="53"/>
    </location>
</feature>
<dbReference type="Proteomes" id="UP000308197">
    <property type="component" value="Unassembled WGS sequence"/>
</dbReference>
<organism evidence="2 3">
    <name type="scientific">Polyporus arcularius HHB13444</name>
    <dbReference type="NCBI Taxonomy" id="1314778"/>
    <lineage>
        <taxon>Eukaryota</taxon>
        <taxon>Fungi</taxon>
        <taxon>Dikarya</taxon>
        <taxon>Basidiomycota</taxon>
        <taxon>Agaricomycotina</taxon>
        <taxon>Agaricomycetes</taxon>
        <taxon>Polyporales</taxon>
        <taxon>Polyporaceae</taxon>
        <taxon>Polyporus</taxon>
    </lineage>
</organism>
<accession>A0A5C3P0G1</accession>
<proteinExistence type="predicted"/>
<evidence type="ECO:0000256" key="1">
    <source>
        <dbReference type="SAM" id="MobiDB-lite"/>
    </source>
</evidence>
<gene>
    <name evidence="2" type="ORF">K466DRAFT_304997</name>
</gene>
<sequence length="158" mass="17437">MIRPARLYVARRQFGQARRREIAPSQRGQCESERGVGRRLARPGASFAPRCDGRDAASTWRTRMYGPPNARAHTHGMVLDVLGTAAGHSTLVSVSNFAEANPDLNLDLEAHSPARRPEMAVLLSRVRPESLISLADDLTSLGWTGRGRGRRSPVVRMR</sequence>
<keyword evidence="3" id="KW-1185">Reference proteome</keyword>
<dbReference type="EMBL" id="ML211499">
    <property type="protein sequence ID" value="TFK82307.1"/>
    <property type="molecule type" value="Genomic_DNA"/>
</dbReference>
<evidence type="ECO:0000313" key="3">
    <source>
        <dbReference type="Proteomes" id="UP000308197"/>
    </source>
</evidence>